<dbReference type="Proteomes" id="UP000182987">
    <property type="component" value="Chromosome"/>
</dbReference>
<dbReference type="PATRIC" id="fig|1440763.5.peg.728"/>
<dbReference type="EMBL" id="CP017480">
    <property type="protein sequence ID" value="APG05423.1"/>
    <property type="molecule type" value="Genomic_DNA"/>
</dbReference>
<name>A0A0G9HK16_9GAMM</name>
<sequence>MRFFALMRILPTIRRLLCRHPVSFRALAMVVLLLVVAGGIPRWVMHAVDAQHETLSAQSVAWDADEPHRDGDGDEAETHVCLHAHYFAVQPCTLPDALTFHVIAPGGILLLDVRRDAPDSPAVPPQRPPIA</sequence>
<reference evidence="2" key="1">
    <citation type="submission" date="2016-09" db="EMBL/GenBank/DDBJ databases">
        <authorList>
            <person name="Lysoe E."/>
        </authorList>
    </citation>
    <scope>NUCLEOTIDE SEQUENCE [LARGE SCALE GENOMIC DNA]</scope>
    <source>
        <strain evidence="2">LJ96T</strain>
    </source>
</reference>
<evidence type="ECO:0000313" key="2">
    <source>
        <dbReference type="Proteomes" id="UP000182987"/>
    </source>
</evidence>
<proteinExistence type="predicted"/>
<dbReference type="STRING" id="1440763.BJI69_16930"/>
<protein>
    <submittedName>
        <fullName evidence="1">Uncharacterized protein</fullName>
    </submittedName>
</protein>
<evidence type="ECO:0000313" key="1">
    <source>
        <dbReference type="EMBL" id="APG05423.1"/>
    </source>
</evidence>
<gene>
    <name evidence="1" type="ORF">BJI69_16930</name>
</gene>
<dbReference type="AlphaFoldDB" id="A0A0G9HK16"/>
<keyword evidence="2" id="KW-1185">Reference proteome</keyword>
<accession>A0A0G9HK16</accession>
<organism evidence="1 2">
    <name type="scientific">Luteibacter rhizovicinus DSM 16549</name>
    <dbReference type="NCBI Taxonomy" id="1440763"/>
    <lineage>
        <taxon>Bacteria</taxon>
        <taxon>Pseudomonadati</taxon>
        <taxon>Pseudomonadota</taxon>
        <taxon>Gammaproteobacteria</taxon>
        <taxon>Lysobacterales</taxon>
        <taxon>Rhodanobacteraceae</taxon>
        <taxon>Luteibacter</taxon>
    </lineage>
</organism>
<dbReference type="KEGG" id="lrz:BJI69_16930"/>